<evidence type="ECO:0000313" key="4">
    <source>
        <dbReference type="Proteomes" id="UP000299102"/>
    </source>
</evidence>
<keyword evidence="2" id="KW-1133">Transmembrane helix</keyword>
<keyword evidence="2" id="KW-0472">Membrane</keyword>
<feature type="region of interest" description="Disordered" evidence="1">
    <location>
        <begin position="81"/>
        <end position="116"/>
    </location>
</feature>
<feature type="transmembrane region" description="Helical" evidence="2">
    <location>
        <begin position="228"/>
        <end position="247"/>
    </location>
</feature>
<sequence>MHKFKLALAPFHVDTQGGRSRLVEYGAMIIGESPDWGADKVAFPIKRRVDLTFGQRRPPARPPRRHPAHFPTTLIISSPRGRYAESSSYNTFPSGRRPDYRGRARAQPPAGSCRSRTFAHAEANIRRRNQSREKRQGNEIKLSPARGRRKIRGVRRERTEKIPNLIEFNNNRGGESIGTRPARAPAARAAATSLILITRRLLLIRFIVFVVELATSYLAGRARRASRLFSFPLCLCSCPFIGFAEIVEISPWKIGK</sequence>
<keyword evidence="4" id="KW-1185">Reference proteome</keyword>
<reference evidence="3 4" key="1">
    <citation type="journal article" date="2019" name="Commun. Biol.">
        <title>The bagworm genome reveals a unique fibroin gene that provides high tensile strength.</title>
        <authorList>
            <person name="Kono N."/>
            <person name="Nakamura H."/>
            <person name="Ohtoshi R."/>
            <person name="Tomita M."/>
            <person name="Numata K."/>
            <person name="Arakawa K."/>
        </authorList>
    </citation>
    <scope>NUCLEOTIDE SEQUENCE [LARGE SCALE GENOMIC DNA]</scope>
</reference>
<gene>
    <name evidence="3" type="ORF">EVAR_88843_1</name>
</gene>
<dbReference type="AlphaFoldDB" id="A0A4C1Y7X8"/>
<protein>
    <submittedName>
        <fullName evidence="3">Uncharacterized protein</fullName>
    </submittedName>
</protein>
<dbReference type="EMBL" id="BGZK01001082">
    <property type="protein sequence ID" value="GBP70669.1"/>
    <property type="molecule type" value="Genomic_DNA"/>
</dbReference>
<evidence type="ECO:0000256" key="1">
    <source>
        <dbReference type="SAM" id="MobiDB-lite"/>
    </source>
</evidence>
<dbReference type="Proteomes" id="UP000299102">
    <property type="component" value="Unassembled WGS sequence"/>
</dbReference>
<feature type="transmembrane region" description="Helical" evidence="2">
    <location>
        <begin position="202"/>
        <end position="222"/>
    </location>
</feature>
<proteinExistence type="predicted"/>
<comment type="caution">
    <text evidence="3">The sequence shown here is derived from an EMBL/GenBank/DDBJ whole genome shotgun (WGS) entry which is preliminary data.</text>
</comment>
<organism evidence="3 4">
    <name type="scientific">Eumeta variegata</name>
    <name type="common">Bagworm moth</name>
    <name type="synonym">Eumeta japonica</name>
    <dbReference type="NCBI Taxonomy" id="151549"/>
    <lineage>
        <taxon>Eukaryota</taxon>
        <taxon>Metazoa</taxon>
        <taxon>Ecdysozoa</taxon>
        <taxon>Arthropoda</taxon>
        <taxon>Hexapoda</taxon>
        <taxon>Insecta</taxon>
        <taxon>Pterygota</taxon>
        <taxon>Neoptera</taxon>
        <taxon>Endopterygota</taxon>
        <taxon>Lepidoptera</taxon>
        <taxon>Glossata</taxon>
        <taxon>Ditrysia</taxon>
        <taxon>Tineoidea</taxon>
        <taxon>Psychidae</taxon>
        <taxon>Oiketicinae</taxon>
        <taxon>Eumeta</taxon>
    </lineage>
</organism>
<name>A0A4C1Y7X8_EUMVA</name>
<accession>A0A4C1Y7X8</accession>
<evidence type="ECO:0000256" key="2">
    <source>
        <dbReference type="SAM" id="Phobius"/>
    </source>
</evidence>
<keyword evidence="2" id="KW-0812">Transmembrane</keyword>
<evidence type="ECO:0000313" key="3">
    <source>
        <dbReference type="EMBL" id="GBP70669.1"/>
    </source>
</evidence>